<evidence type="ECO:0000256" key="4">
    <source>
        <dbReference type="ARBA" id="ARBA00023274"/>
    </source>
</evidence>
<dbReference type="PANTHER" id="PTHR11743:SF60">
    <property type="entry name" value="MITOCHONDRIAL OUTER MEMBRANE PROTEIN PORIN 1"/>
    <property type="match status" value="1"/>
</dbReference>
<dbReference type="GO" id="GO:0006412">
    <property type="term" value="P:translation"/>
    <property type="evidence" value="ECO:0007669"/>
    <property type="project" value="InterPro"/>
</dbReference>
<dbReference type="InterPro" id="IPR001925">
    <property type="entry name" value="Porin_Euk"/>
</dbReference>
<organism evidence="6 7">
    <name type="scientific">Actinidia rufa</name>
    <dbReference type="NCBI Taxonomy" id="165716"/>
    <lineage>
        <taxon>Eukaryota</taxon>
        <taxon>Viridiplantae</taxon>
        <taxon>Streptophyta</taxon>
        <taxon>Embryophyta</taxon>
        <taxon>Tracheophyta</taxon>
        <taxon>Spermatophyta</taxon>
        <taxon>Magnoliopsida</taxon>
        <taxon>eudicotyledons</taxon>
        <taxon>Gunneridae</taxon>
        <taxon>Pentapetalae</taxon>
        <taxon>asterids</taxon>
        <taxon>Ericales</taxon>
        <taxon>Actinidiaceae</taxon>
        <taxon>Actinidia</taxon>
    </lineage>
</organism>
<evidence type="ECO:0000313" key="7">
    <source>
        <dbReference type="Proteomes" id="UP000585474"/>
    </source>
</evidence>
<dbReference type="GO" id="GO:0008308">
    <property type="term" value="F:voltage-gated monoatomic anion channel activity"/>
    <property type="evidence" value="ECO:0007669"/>
    <property type="project" value="InterPro"/>
</dbReference>
<dbReference type="GO" id="GO:1990904">
    <property type="term" value="C:ribonucleoprotein complex"/>
    <property type="evidence" value="ECO:0007669"/>
    <property type="project" value="UniProtKB-KW"/>
</dbReference>
<gene>
    <name evidence="6" type="ORF">Acr_27g0009100</name>
</gene>
<keyword evidence="3" id="KW-0689">Ribosomal protein</keyword>
<dbReference type="InterPro" id="IPR027246">
    <property type="entry name" value="Porin_Euk/Tom40"/>
</dbReference>
<dbReference type="GO" id="GO:0005741">
    <property type="term" value="C:mitochondrial outer membrane"/>
    <property type="evidence" value="ECO:0007669"/>
    <property type="project" value="InterPro"/>
</dbReference>
<dbReference type="InterPro" id="IPR023614">
    <property type="entry name" value="Porin_dom_sf"/>
</dbReference>
<comment type="similarity">
    <text evidence="1">Belongs to the eukaryotic mitochondrial porin (TC 1.B.8.1) family.</text>
</comment>
<name>A0A7J0H872_9ERIC</name>
<feature type="region of interest" description="Disordered" evidence="5">
    <location>
        <begin position="1"/>
        <end position="29"/>
    </location>
</feature>
<evidence type="ECO:0000256" key="1">
    <source>
        <dbReference type="ARBA" id="ARBA00009624"/>
    </source>
</evidence>
<dbReference type="Pfam" id="PF01779">
    <property type="entry name" value="Ribosomal_L29e"/>
    <property type="match status" value="1"/>
</dbReference>
<evidence type="ECO:0000313" key="6">
    <source>
        <dbReference type="EMBL" id="GFZ19171.1"/>
    </source>
</evidence>
<sequence length="210" mass="23009">MAKSKNHTAHNQSYEAHKNGIKKPRKHRHTSTKGLVPFVRWLAGLTSYPFFTCILEELSPLVDSVRCLLEVQYLHDYGGISSSIKLTANPNVNFSCVVGTNVGGLGTDVSLDNKTGCFTKCNTRLSFCNADLTASLTVNDKGDTLNASYHPTVSPLTNTAVGWGISHSFSTNENTLTVGTQHYLDRLTMLKALVNNVCKASAWRSRHQGH</sequence>
<comment type="similarity">
    <text evidence="2">Belongs to the eukaryotic ribosomal protein eL29 family.</text>
</comment>
<reference evidence="6 7" key="1">
    <citation type="submission" date="2019-07" db="EMBL/GenBank/DDBJ databases">
        <title>De Novo Assembly of kiwifruit Actinidia rufa.</title>
        <authorList>
            <person name="Sugita-Konishi S."/>
            <person name="Sato K."/>
            <person name="Mori E."/>
            <person name="Abe Y."/>
            <person name="Kisaki G."/>
            <person name="Hamano K."/>
            <person name="Suezawa K."/>
            <person name="Otani M."/>
            <person name="Fukuda T."/>
            <person name="Manabe T."/>
            <person name="Gomi K."/>
            <person name="Tabuchi M."/>
            <person name="Akimitsu K."/>
            <person name="Kataoka I."/>
        </authorList>
    </citation>
    <scope>NUCLEOTIDE SEQUENCE [LARGE SCALE GENOMIC DNA]</scope>
    <source>
        <strain evidence="7">cv. Fuchu</strain>
    </source>
</reference>
<evidence type="ECO:0000256" key="5">
    <source>
        <dbReference type="SAM" id="MobiDB-lite"/>
    </source>
</evidence>
<protein>
    <submittedName>
        <fullName evidence="6">Voltage dependent anion channel 1</fullName>
    </submittedName>
</protein>
<evidence type="ECO:0000256" key="2">
    <source>
        <dbReference type="ARBA" id="ARBA00010247"/>
    </source>
</evidence>
<dbReference type="InterPro" id="IPR002673">
    <property type="entry name" value="Ribosomal_eL29"/>
</dbReference>
<dbReference type="GO" id="GO:0003735">
    <property type="term" value="F:structural constituent of ribosome"/>
    <property type="evidence" value="ECO:0007669"/>
    <property type="project" value="InterPro"/>
</dbReference>
<accession>A0A7J0H872</accession>
<dbReference type="PANTHER" id="PTHR11743">
    <property type="entry name" value="VOLTAGE-DEPENDENT ANION-SELECTIVE CHANNEL"/>
    <property type="match status" value="1"/>
</dbReference>
<keyword evidence="4" id="KW-0687">Ribonucleoprotein</keyword>
<dbReference type="Gene3D" id="2.40.160.10">
    <property type="entry name" value="Porin"/>
    <property type="match status" value="1"/>
</dbReference>
<dbReference type="Gene3D" id="6.10.140.1730">
    <property type="match status" value="1"/>
</dbReference>
<dbReference type="OrthoDB" id="996720at2759"/>
<dbReference type="AlphaFoldDB" id="A0A7J0H872"/>
<dbReference type="Pfam" id="PF01459">
    <property type="entry name" value="Porin_3"/>
    <property type="match status" value="1"/>
</dbReference>
<dbReference type="Proteomes" id="UP000585474">
    <property type="component" value="Unassembled WGS sequence"/>
</dbReference>
<evidence type="ECO:0000256" key="3">
    <source>
        <dbReference type="ARBA" id="ARBA00022980"/>
    </source>
</evidence>
<feature type="compositionally biased region" description="Basic residues" evidence="5">
    <location>
        <begin position="19"/>
        <end position="29"/>
    </location>
</feature>
<dbReference type="EMBL" id="BJWL01000027">
    <property type="protein sequence ID" value="GFZ19171.1"/>
    <property type="molecule type" value="Genomic_DNA"/>
</dbReference>
<keyword evidence="7" id="KW-1185">Reference proteome</keyword>
<dbReference type="GO" id="GO:0005840">
    <property type="term" value="C:ribosome"/>
    <property type="evidence" value="ECO:0007669"/>
    <property type="project" value="UniProtKB-KW"/>
</dbReference>
<proteinExistence type="inferred from homology"/>
<comment type="caution">
    <text evidence="6">The sequence shown here is derived from an EMBL/GenBank/DDBJ whole genome shotgun (WGS) entry which is preliminary data.</text>
</comment>